<keyword evidence="1" id="KW-0812">Transmembrane</keyword>
<evidence type="ECO:0008006" key="4">
    <source>
        <dbReference type="Google" id="ProtNLM"/>
    </source>
</evidence>
<organism evidence="2 3">
    <name type="scientific">Actinophytocola glycyrrhizae</name>
    <dbReference type="NCBI Taxonomy" id="2044873"/>
    <lineage>
        <taxon>Bacteria</taxon>
        <taxon>Bacillati</taxon>
        <taxon>Actinomycetota</taxon>
        <taxon>Actinomycetes</taxon>
        <taxon>Pseudonocardiales</taxon>
        <taxon>Pseudonocardiaceae</taxon>
    </lineage>
</organism>
<keyword evidence="1" id="KW-0472">Membrane</keyword>
<gene>
    <name evidence="2" type="ORF">ACFPCV_22455</name>
</gene>
<comment type="caution">
    <text evidence="2">The sequence shown here is derived from an EMBL/GenBank/DDBJ whole genome shotgun (WGS) entry which is preliminary data.</text>
</comment>
<feature type="transmembrane region" description="Helical" evidence="1">
    <location>
        <begin position="6"/>
        <end position="24"/>
    </location>
</feature>
<reference evidence="3" key="1">
    <citation type="journal article" date="2019" name="Int. J. Syst. Evol. Microbiol.">
        <title>The Global Catalogue of Microorganisms (GCM) 10K type strain sequencing project: providing services to taxonomists for standard genome sequencing and annotation.</title>
        <authorList>
            <consortium name="The Broad Institute Genomics Platform"/>
            <consortium name="The Broad Institute Genome Sequencing Center for Infectious Disease"/>
            <person name="Wu L."/>
            <person name="Ma J."/>
        </authorList>
    </citation>
    <scope>NUCLEOTIDE SEQUENCE [LARGE SCALE GENOMIC DNA]</scope>
    <source>
        <strain evidence="3">ZS-22-S1</strain>
    </source>
</reference>
<dbReference type="RefSeq" id="WP_378058254.1">
    <property type="nucleotide sequence ID" value="NZ_JBHSIS010000010.1"/>
</dbReference>
<protein>
    <recommendedName>
        <fullName evidence="4">DUF4129 domain-containing protein</fullName>
    </recommendedName>
</protein>
<sequence>MVPVGNLVLLVVVVIAPTLLFWVLSRVPRTVDAVGAYLRRRRRGPEPACPPIERLAADLRRVHRTLAEFPPGTPAVRRRATRAAYDALLVQACAAVDVPHRLHCLGEGVDREVERLRVEEALRSAGVRVG</sequence>
<evidence type="ECO:0000256" key="1">
    <source>
        <dbReference type="SAM" id="Phobius"/>
    </source>
</evidence>
<evidence type="ECO:0000313" key="2">
    <source>
        <dbReference type="EMBL" id="MFC4856275.1"/>
    </source>
</evidence>
<keyword evidence="1" id="KW-1133">Transmembrane helix</keyword>
<dbReference type="EMBL" id="JBHSIS010000010">
    <property type="protein sequence ID" value="MFC4856275.1"/>
    <property type="molecule type" value="Genomic_DNA"/>
</dbReference>
<keyword evidence="3" id="KW-1185">Reference proteome</keyword>
<name>A0ABV9S3R2_9PSEU</name>
<accession>A0ABV9S3R2</accession>
<proteinExistence type="predicted"/>
<dbReference type="Proteomes" id="UP001595859">
    <property type="component" value="Unassembled WGS sequence"/>
</dbReference>
<evidence type="ECO:0000313" key="3">
    <source>
        <dbReference type="Proteomes" id="UP001595859"/>
    </source>
</evidence>